<sequence>MAKWRGAMELFDIYDDDRNRTGRTAERNQKLKDGEYQLIVHVNIMNTQNQLLIQQRQPHKQDFPGYWDISVGGGVRAGETSRDAAEREVFEELGLAIDLAETVPYFWIHFPNGFADEYIVHQDLELDMLNLQQTEVQNVKWASYDEVMSMLTEGTFFPYHQSMLELIFSFSEIGEKT</sequence>
<name>A0ABX4I473_9LACT</name>
<evidence type="ECO:0000313" key="3">
    <source>
        <dbReference type="EMBL" id="PCR99280.1"/>
    </source>
</evidence>
<evidence type="ECO:0000256" key="1">
    <source>
        <dbReference type="ARBA" id="ARBA00022801"/>
    </source>
</evidence>
<gene>
    <name evidence="3" type="ORF">RR45_GL001611</name>
</gene>
<dbReference type="InterPro" id="IPR020084">
    <property type="entry name" value="NUDIX_hydrolase_CS"/>
</dbReference>
<protein>
    <submittedName>
        <fullName evidence="3">NUDIX hydrolase</fullName>
    </submittedName>
</protein>
<dbReference type="Pfam" id="PF00293">
    <property type="entry name" value="NUDIX"/>
    <property type="match status" value="1"/>
</dbReference>
<feature type="domain" description="Nudix hydrolase" evidence="2">
    <location>
        <begin position="35"/>
        <end position="164"/>
    </location>
</feature>
<organism evidence="3 4">
    <name type="scientific">Pseudolactococcus chungangensis CAU 28 = DSM 22330</name>
    <dbReference type="NCBI Taxonomy" id="1122154"/>
    <lineage>
        <taxon>Bacteria</taxon>
        <taxon>Bacillati</taxon>
        <taxon>Bacillota</taxon>
        <taxon>Bacilli</taxon>
        <taxon>Lactobacillales</taxon>
        <taxon>Streptococcaceae</taxon>
        <taxon>Pseudolactococcus</taxon>
    </lineage>
</organism>
<dbReference type="EMBL" id="JXJT01000041">
    <property type="protein sequence ID" value="PCR99280.1"/>
    <property type="molecule type" value="Genomic_DNA"/>
</dbReference>
<keyword evidence="4" id="KW-1185">Reference proteome</keyword>
<evidence type="ECO:0000313" key="4">
    <source>
        <dbReference type="Proteomes" id="UP000218979"/>
    </source>
</evidence>
<keyword evidence="1 3" id="KW-0378">Hydrolase</keyword>
<dbReference type="PANTHER" id="PTHR10885:SF0">
    <property type="entry name" value="ISOPENTENYL-DIPHOSPHATE DELTA-ISOMERASE"/>
    <property type="match status" value="1"/>
</dbReference>
<dbReference type="Gene3D" id="3.90.79.10">
    <property type="entry name" value="Nucleoside Triphosphate Pyrophosphohydrolase"/>
    <property type="match status" value="1"/>
</dbReference>
<dbReference type="SUPFAM" id="SSF55811">
    <property type="entry name" value="Nudix"/>
    <property type="match status" value="1"/>
</dbReference>
<dbReference type="PROSITE" id="PS51462">
    <property type="entry name" value="NUDIX"/>
    <property type="match status" value="1"/>
</dbReference>
<reference evidence="3 4" key="1">
    <citation type="submission" date="2014-12" db="EMBL/GenBank/DDBJ databases">
        <title>Draft genome sequences of 10 type strains of Lactococcus.</title>
        <authorList>
            <person name="Sun Z."/>
            <person name="Zhong Z."/>
            <person name="Liu W."/>
            <person name="Zhang W."/>
            <person name="Zhang H."/>
        </authorList>
    </citation>
    <scope>NUCLEOTIDE SEQUENCE [LARGE SCALE GENOMIC DNA]</scope>
    <source>
        <strain evidence="3 4">DSM 22330</strain>
    </source>
</reference>
<comment type="caution">
    <text evidence="3">The sequence shown here is derived from an EMBL/GenBank/DDBJ whole genome shotgun (WGS) entry which is preliminary data.</text>
</comment>
<dbReference type="RefSeq" id="WP_244148321.1">
    <property type="nucleotide sequence ID" value="NZ_FPKS01000025.1"/>
</dbReference>
<proteinExistence type="predicted"/>
<accession>A0ABX4I473</accession>
<dbReference type="Proteomes" id="UP000218979">
    <property type="component" value="Unassembled WGS sequence"/>
</dbReference>
<dbReference type="InterPro" id="IPR015797">
    <property type="entry name" value="NUDIX_hydrolase-like_dom_sf"/>
</dbReference>
<dbReference type="PANTHER" id="PTHR10885">
    <property type="entry name" value="ISOPENTENYL-DIPHOSPHATE DELTA-ISOMERASE"/>
    <property type="match status" value="1"/>
</dbReference>
<dbReference type="CDD" id="cd04693">
    <property type="entry name" value="NUDIX_Hydrolase"/>
    <property type="match status" value="1"/>
</dbReference>
<evidence type="ECO:0000259" key="2">
    <source>
        <dbReference type="PROSITE" id="PS51462"/>
    </source>
</evidence>
<dbReference type="InterPro" id="IPR000086">
    <property type="entry name" value="NUDIX_hydrolase_dom"/>
</dbReference>
<dbReference type="PROSITE" id="PS00893">
    <property type="entry name" value="NUDIX_BOX"/>
    <property type="match status" value="1"/>
</dbReference>
<dbReference type="GO" id="GO:0016787">
    <property type="term" value="F:hydrolase activity"/>
    <property type="evidence" value="ECO:0007669"/>
    <property type="project" value="UniProtKB-KW"/>
</dbReference>